<dbReference type="InterPro" id="IPR001971">
    <property type="entry name" value="Ribosomal_uS11"/>
</dbReference>
<dbReference type="HAMAP" id="MF_01310">
    <property type="entry name" value="Ribosomal_uS11"/>
    <property type="match status" value="1"/>
</dbReference>
<dbReference type="AlphaFoldDB" id="A0AAW0KDW7"/>
<accession>A0AAW0KDW7</accession>
<feature type="transmembrane region" description="Helical" evidence="10">
    <location>
        <begin position="179"/>
        <end position="201"/>
    </location>
</feature>
<sequence>MPSFSHSLNLHHSRFPKPLSPCIRSDSSSFPHYLKLNAPIFRSRACRLQRSLVRFKAFDDDSFDIPSLNDWNDNDGMSGYMLSSSEGEDSDTEISLGLLHDDEMPSFTVKTDEAFAATANRLAILGRRRRKHRQSDVIKLGVLINAGLISFLMVLLLFVDWCAWRIVRLPLEAFYLTRPFLISAVLVSCAGYVCVPLLYRLKIHQIIRKEGPARHSLKMRTPTMGGLFFVPIGVTVARFVAGFSSTEVFGAAAVTLAFAAIGLLDDILSLVKNDNTGLSAWEKLRWRKMLIPLPAPIGLVCLGRWYLLLTSFCFVSMGNGVNLTDGLDGLAGGAAALAFIGMSIAVLPICSELAIFGASMAGACVGFLLHNRYRASVFMGDTGSLALGGALAAMAAFTGMFFPLFISSGIFVMDASSVIIQVLYFKTTRLLWGFGRRVFRMAPLHHHFELCGIKEPIIVAGAYVISSMLALLAAYVELAIFGASMAGACVGFLLHNRYRASVFMGDTGSLALGGALAAMAACTGMFFPLFISSGIFVMEASSVIIQTTRLLWGFGRRVFRMAPLHHHFELCGIKEPIIVAGAYVISSMLALLAAYSKRRTREPKEENVTLGPAVREGEQVFGVAHIFASFNDTFIHVTDLSGRETLVRITGGMKVKADRDESSPYAAMLAAQDVSQRCKELGITALHIKLRATGGNKTKTPGPGHSLLSVHLLRMSLQFLAIALVERVVEEEEGCELAFLIRLG</sequence>
<dbReference type="InterPro" id="IPR003524">
    <property type="entry name" value="PNAcMuramoyl-5peptid_Trfase"/>
</dbReference>
<dbReference type="Pfam" id="PF00953">
    <property type="entry name" value="Glycos_transf_4"/>
    <property type="match status" value="2"/>
</dbReference>
<dbReference type="GO" id="GO:0044038">
    <property type="term" value="P:cell wall macromolecule biosynthetic process"/>
    <property type="evidence" value="ECO:0007669"/>
    <property type="project" value="TreeGrafter"/>
</dbReference>
<comment type="similarity">
    <text evidence="3">Belongs to the universal ribosomal protein uS11 family.</text>
</comment>
<feature type="transmembrane region" description="Helical" evidence="10">
    <location>
        <begin position="510"/>
        <end position="531"/>
    </location>
</feature>
<dbReference type="PANTHER" id="PTHR22926">
    <property type="entry name" value="PHOSPHO-N-ACETYLMURAMOYL-PENTAPEPTIDE-TRANSFERASE"/>
    <property type="match status" value="1"/>
</dbReference>
<dbReference type="CDD" id="cd06852">
    <property type="entry name" value="GT_MraY"/>
    <property type="match status" value="1"/>
</dbReference>
<feature type="transmembrane region" description="Helical" evidence="10">
    <location>
        <begin position="249"/>
        <end position="268"/>
    </location>
</feature>
<keyword evidence="6" id="KW-0689">Ribosomal protein</keyword>
<evidence type="ECO:0000256" key="3">
    <source>
        <dbReference type="ARBA" id="ARBA00006194"/>
    </source>
</evidence>
<evidence type="ECO:0000256" key="6">
    <source>
        <dbReference type="ARBA" id="ARBA00022980"/>
    </source>
</evidence>
<evidence type="ECO:0000256" key="7">
    <source>
        <dbReference type="ARBA" id="ARBA00022989"/>
    </source>
</evidence>
<feature type="transmembrane region" description="Helical" evidence="10">
    <location>
        <begin position="577"/>
        <end position="595"/>
    </location>
</feature>
<feature type="transmembrane region" description="Helical" evidence="10">
    <location>
        <begin position="289"/>
        <end position="317"/>
    </location>
</feature>
<keyword evidence="4" id="KW-0808">Transferase</keyword>
<dbReference type="GO" id="GO:0003735">
    <property type="term" value="F:structural constituent of ribosome"/>
    <property type="evidence" value="ECO:0007669"/>
    <property type="project" value="InterPro"/>
</dbReference>
<protein>
    <submittedName>
        <fullName evidence="11">Phospho-n-acetylmuramoyl-pentapeptide-transferase like protein</fullName>
    </submittedName>
</protein>
<dbReference type="GO" id="GO:0008963">
    <property type="term" value="F:phospho-N-acetylmuramoyl-pentapeptide-transferase activity"/>
    <property type="evidence" value="ECO:0007669"/>
    <property type="project" value="InterPro"/>
</dbReference>
<dbReference type="HAMAP" id="MF_00038">
    <property type="entry name" value="MraY"/>
    <property type="match status" value="1"/>
</dbReference>
<comment type="similarity">
    <text evidence="2">Belongs to the glycosyltransferase 4 family. MraY subfamily.</text>
</comment>
<dbReference type="FunFam" id="3.30.420.80:FF:000002">
    <property type="entry name" value="40S ribosomal protein S14"/>
    <property type="match status" value="1"/>
</dbReference>
<keyword evidence="12" id="KW-1185">Reference proteome</keyword>
<evidence type="ECO:0000256" key="5">
    <source>
        <dbReference type="ARBA" id="ARBA00022692"/>
    </source>
</evidence>
<feature type="transmembrane region" description="Helical" evidence="10">
    <location>
        <begin position="222"/>
        <end position="243"/>
    </location>
</feature>
<feature type="transmembrane region" description="Helical" evidence="10">
    <location>
        <begin position="337"/>
        <end position="370"/>
    </location>
</feature>
<gene>
    <name evidence="11" type="primary">ATTRANS</name>
    <name evidence="11" type="ORF">CFP56_021201</name>
</gene>
<evidence type="ECO:0000313" key="11">
    <source>
        <dbReference type="EMBL" id="KAK7837467.1"/>
    </source>
</evidence>
<keyword evidence="9" id="KW-0687">Ribonucleoprotein</keyword>
<keyword evidence="7 10" id="KW-1133">Transmembrane helix</keyword>
<comment type="caution">
    <text evidence="11">The sequence shown here is derived from an EMBL/GenBank/DDBJ whole genome shotgun (WGS) entry which is preliminary data.</text>
</comment>
<feature type="transmembrane region" description="Helical" evidence="10">
    <location>
        <begin position="137"/>
        <end position="159"/>
    </location>
</feature>
<evidence type="ECO:0000256" key="2">
    <source>
        <dbReference type="ARBA" id="ARBA00005583"/>
    </source>
</evidence>
<keyword evidence="5 10" id="KW-0812">Transmembrane</keyword>
<dbReference type="GO" id="GO:0005840">
    <property type="term" value="C:ribosome"/>
    <property type="evidence" value="ECO:0007669"/>
    <property type="project" value="UniProtKB-KW"/>
</dbReference>
<dbReference type="GO" id="GO:0006412">
    <property type="term" value="P:translation"/>
    <property type="evidence" value="ECO:0007669"/>
    <property type="project" value="InterPro"/>
</dbReference>
<dbReference type="SUPFAM" id="SSF53137">
    <property type="entry name" value="Translational machinery components"/>
    <property type="match status" value="1"/>
</dbReference>
<dbReference type="PROSITE" id="PS01347">
    <property type="entry name" value="MRAY_1"/>
    <property type="match status" value="1"/>
</dbReference>
<keyword evidence="8 10" id="KW-0472">Membrane</keyword>
<dbReference type="GO" id="GO:0071555">
    <property type="term" value="P:cell wall organization"/>
    <property type="evidence" value="ECO:0007669"/>
    <property type="project" value="TreeGrafter"/>
</dbReference>
<dbReference type="EMBL" id="PKMF04000328">
    <property type="protein sequence ID" value="KAK7837467.1"/>
    <property type="molecule type" value="Genomic_DNA"/>
</dbReference>
<reference evidence="11 12" key="1">
    <citation type="journal article" date="2018" name="Sci. Data">
        <title>The draft genome sequence of cork oak.</title>
        <authorList>
            <person name="Ramos A.M."/>
            <person name="Usie A."/>
            <person name="Barbosa P."/>
            <person name="Barros P.M."/>
            <person name="Capote T."/>
            <person name="Chaves I."/>
            <person name="Simoes F."/>
            <person name="Abreu I."/>
            <person name="Carrasquinho I."/>
            <person name="Faro C."/>
            <person name="Guimaraes J.B."/>
            <person name="Mendonca D."/>
            <person name="Nobrega F."/>
            <person name="Rodrigues L."/>
            <person name="Saibo N.J.M."/>
            <person name="Varela M.C."/>
            <person name="Egas C."/>
            <person name="Matos J."/>
            <person name="Miguel C.M."/>
            <person name="Oliveira M.M."/>
            <person name="Ricardo C.P."/>
            <person name="Goncalves S."/>
        </authorList>
    </citation>
    <scope>NUCLEOTIDE SEQUENCE [LARGE SCALE GENOMIC DNA]</scope>
    <source>
        <strain evidence="12">cv. HL8</strain>
    </source>
</reference>
<dbReference type="Gene3D" id="3.30.420.80">
    <property type="entry name" value="Ribosomal protein S11"/>
    <property type="match status" value="1"/>
</dbReference>
<dbReference type="InterPro" id="IPR000715">
    <property type="entry name" value="Glycosyl_transferase_4"/>
</dbReference>
<feature type="transmembrane region" description="Helical" evidence="10">
    <location>
        <begin position="480"/>
        <end position="498"/>
    </location>
</feature>
<organism evidence="11 12">
    <name type="scientific">Quercus suber</name>
    <name type="common">Cork oak</name>
    <dbReference type="NCBI Taxonomy" id="58331"/>
    <lineage>
        <taxon>Eukaryota</taxon>
        <taxon>Viridiplantae</taxon>
        <taxon>Streptophyta</taxon>
        <taxon>Embryophyta</taxon>
        <taxon>Tracheophyta</taxon>
        <taxon>Spermatophyta</taxon>
        <taxon>Magnoliopsida</taxon>
        <taxon>eudicotyledons</taxon>
        <taxon>Gunneridae</taxon>
        <taxon>Pentapetalae</taxon>
        <taxon>rosids</taxon>
        <taxon>fabids</taxon>
        <taxon>Fagales</taxon>
        <taxon>Fagaceae</taxon>
        <taxon>Quercus</taxon>
    </lineage>
</organism>
<evidence type="ECO:0000256" key="10">
    <source>
        <dbReference type="SAM" id="Phobius"/>
    </source>
</evidence>
<dbReference type="GO" id="GO:1990904">
    <property type="term" value="C:ribonucleoprotein complex"/>
    <property type="evidence" value="ECO:0007669"/>
    <property type="project" value="UniProtKB-KW"/>
</dbReference>
<dbReference type="InterPro" id="IPR036967">
    <property type="entry name" value="Ribosomal_uS11_sf"/>
</dbReference>
<evidence type="ECO:0000256" key="8">
    <source>
        <dbReference type="ARBA" id="ARBA00023136"/>
    </source>
</evidence>
<dbReference type="InterPro" id="IPR018480">
    <property type="entry name" value="PNAcMuramoyl-5peptid_Trfase_CS"/>
</dbReference>
<evidence type="ECO:0000313" key="12">
    <source>
        <dbReference type="Proteomes" id="UP000237347"/>
    </source>
</evidence>
<name>A0AAW0KDW7_QUESU</name>
<dbReference type="GO" id="GO:0005886">
    <property type="term" value="C:plasma membrane"/>
    <property type="evidence" value="ECO:0007669"/>
    <property type="project" value="TreeGrafter"/>
</dbReference>
<evidence type="ECO:0000256" key="1">
    <source>
        <dbReference type="ARBA" id="ARBA00004141"/>
    </source>
</evidence>
<evidence type="ECO:0000256" key="4">
    <source>
        <dbReference type="ARBA" id="ARBA00022679"/>
    </source>
</evidence>
<proteinExistence type="inferred from homology"/>
<evidence type="ECO:0000256" key="9">
    <source>
        <dbReference type="ARBA" id="ARBA00023274"/>
    </source>
</evidence>
<dbReference type="Proteomes" id="UP000237347">
    <property type="component" value="Unassembled WGS sequence"/>
</dbReference>
<dbReference type="PANTHER" id="PTHR22926:SF5">
    <property type="entry name" value="PHOSPHO-N-ACETYLMURAMOYL-PENTAPEPTIDE-TRANSFERASE HOMOLOG"/>
    <property type="match status" value="1"/>
</dbReference>
<dbReference type="PROSITE" id="PS01348">
    <property type="entry name" value="MRAY_2"/>
    <property type="match status" value="1"/>
</dbReference>
<feature type="transmembrane region" description="Helical" evidence="10">
    <location>
        <begin position="382"/>
        <end position="406"/>
    </location>
</feature>
<comment type="subcellular location">
    <subcellularLocation>
        <location evidence="1">Membrane</location>
        <topology evidence="1">Multi-pass membrane protein</topology>
    </subcellularLocation>
</comment>
<dbReference type="Pfam" id="PF00411">
    <property type="entry name" value="Ribosomal_S11"/>
    <property type="match status" value="1"/>
</dbReference>